<dbReference type="EMBL" id="CP027433">
    <property type="protein sequence ID" value="AVM00537.1"/>
    <property type="molecule type" value="Genomic_DNA"/>
</dbReference>
<evidence type="ECO:0000313" key="5">
    <source>
        <dbReference type="EMBL" id="AVM00537.1"/>
    </source>
</evidence>
<feature type="domain" description="Bacterial bifunctional deaminase-reductase C-terminal" evidence="4">
    <location>
        <begin position="41"/>
        <end position="222"/>
    </location>
</feature>
<comment type="pathway">
    <text evidence="1">Cofactor biosynthesis; riboflavin biosynthesis.</text>
</comment>
<dbReference type="OrthoDB" id="5243299at2"/>
<evidence type="ECO:0000256" key="1">
    <source>
        <dbReference type="ARBA" id="ARBA00005104"/>
    </source>
</evidence>
<dbReference type="GO" id="GO:0009231">
    <property type="term" value="P:riboflavin biosynthetic process"/>
    <property type="evidence" value="ECO:0007669"/>
    <property type="project" value="InterPro"/>
</dbReference>
<protein>
    <recommendedName>
        <fullName evidence="4">Bacterial bifunctional deaminase-reductase C-terminal domain-containing protein</fullName>
    </recommendedName>
</protein>
<dbReference type="PANTHER" id="PTHR38011">
    <property type="entry name" value="DIHYDROFOLATE REDUCTASE FAMILY PROTEIN (AFU_ORTHOLOGUE AFUA_8G06820)"/>
    <property type="match status" value="1"/>
</dbReference>
<evidence type="ECO:0000259" key="4">
    <source>
        <dbReference type="Pfam" id="PF01872"/>
    </source>
</evidence>
<dbReference type="Proteomes" id="UP000239814">
    <property type="component" value="Chromosome"/>
</dbReference>
<dbReference type="SUPFAM" id="SSF53597">
    <property type="entry name" value="Dihydrofolate reductase-like"/>
    <property type="match status" value="1"/>
</dbReference>
<dbReference type="InterPro" id="IPR024072">
    <property type="entry name" value="DHFR-like_dom_sf"/>
</dbReference>
<sequence length="256" mass="26771">MFLLQKATQVTNGSAAPEPEDVESWLREHYAYPAARSDGGPFIRANFVASIDGAATAEGRSGALGSEGDRMLFGILRELSDAVLVGASTALTEDYGIPSARADGSRPTLVLASRSLRIPDDYTLAFDAGTLIATCTAAPRDRRERLIAGGATLIDCGAETVEPAALRAALGERELHRVICEGGPRLHGDLIAAGVLDQLALTVSPHVASGEGPRIAHGAAPRDGLAPARLTQLIGDDEGYLYFLWDLPSGPAGDSR</sequence>
<accession>A0A2S0KFS1</accession>
<organism evidence="5 6">
    <name type="scientific">Gordonia iterans</name>
    <dbReference type="NCBI Taxonomy" id="1004901"/>
    <lineage>
        <taxon>Bacteria</taxon>
        <taxon>Bacillati</taxon>
        <taxon>Actinomycetota</taxon>
        <taxon>Actinomycetes</taxon>
        <taxon>Mycobacteriales</taxon>
        <taxon>Gordoniaceae</taxon>
        <taxon>Gordonia</taxon>
    </lineage>
</organism>
<evidence type="ECO:0000256" key="3">
    <source>
        <dbReference type="ARBA" id="ARBA00023002"/>
    </source>
</evidence>
<proteinExistence type="predicted"/>
<dbReference type="KEGG" id="git:C6V83_09865"/>
<dbReference type="RefSeq" id="WP_105942265.1">
    <property type="nucleotide sequence ID" value="NZ_CP027433.1"/>
</dbReference>
<gene>
    <name evidence="5" type="ORF">C6V83_09865</name>
</gene>
<reference evidence="5 6" key="1">
    <citation type="submission" date="2018-03" db="EMBL/GenBank/DDBJ databases">
        <title>Characteristics and genome of n-alkane degrading marine bacteria Gordonia iterans isolated from crude oil contaminated in Tae-an, South Korea.</title>
        <authorList>
            <person name="Lee S.-S."/>
            <person name="Kim H."/>
        </authorList>
    </citation>
    <scope>NUCLEOTIDE SEQUENCE [LARGE SCALE GENOMIC DNA]</scope>
    <source>
        <strain evidence="5 6">Co17</strain>
    </source>
</reference>
<dbReference type="AlphaFoldDB" id="A0A2S0KFS1"/>
<name>A0A2S0KFS1_9ACTN</name>
<dbReference type="PANTHER" id="PTHR38011:SF7">
    <property type="entry name" value="2,5-DIAMINO-6-RIBOSYLAMINO-4(3H)-PYRIMIDINONE 5'-PHOSPHATE REDUCTASE"/>
    <property type="match status" value="1"/>
</dbReference>
<keyword evidence="6" id="KW-1185">Reference proteome</keyword>
<dbReference type="GO" id="GO:0008703">
    <property type="term" value="F:5-amino-6-(5-phosphoribosylamino)uracil reductase activity"/>
    <property type="evidence" value="ECO:0007669"/>
    <property type="project" value="InterPro"/>
</dbReference>
<dbReference type="InterPro" id="IPR050765">
    <property type="entry name" value="Riboflavin_Biosynth_HTPR"/>
</dbReference>
<evidence type="ECO:0000256" key="2">
    <source>
        <dbReference type="ARBA" id="ARBA00022857"/>
    </source>
</evidence>
<dbReference type="Pfam" id="PF01872">
    <property type="entry name" value="RibD_C"/>
    <property type="match status" value="1"/>
</dbReference>
<keyword evidence="3" id="KW-0560">Oxidoreductase</keyword>
<evidence type="ECO:0000313" key="6">
    <source>
        <dbReference type="Proteomes" id="UP000239814"/>
    </source>
</evidence>
<keyword evidence="2" id="KW-0521">NADP</keyword>
<dbReference type="InterPro" id="IPR002734">
    <property type="entry name" value="RibDG_C"/>
</dbReference>
<dbReference type="Gene3D" id="3.40.430.10">
    <property type="entry name" value="Dihydrofolate Reductase, subunit A"/>
    <property type="match status" value="1"/>
</dbReference>